<dbReference type="Pfam" id="PF12804">
    <property type="entry name" value="NTP_transf_3"/>
    <property type="match status" value="1"/>
</dbReference>
<dbReference type="InterPro" id="IPR029044">
    <property type="entry name" value="Nucleotide-diphossugar_trans"/>
</dbReference>
<reference evidence="2 3" key="2">
    <citation type="submission" date="2018-07" db="EMBL/GenBank/DDBJ databases">
        <title>Pontibacter sp. 2b14 genomic sequence and assembly.</title>
        <authorList>
            <person name="Du Z.-J."/>
        </authorList>
    </citation>
    <scope>NUCLEOTIDE SEQUENCE [LARGE SCALE GENOMIC DNA]</scope>
    <source>
        <strain evidence="2 3">2b14</strain>
    </source>
</reference>
<feature type="domain" description="MobA-like NTP transferase" evidence="1">
    <location>
        <begin position="5"/>
        <end position="168"/>
    </location>
</feature>
<organism evidence="2 3">
    <name type="scientific">Pontibacter arcticus</name>
    <dbReference type="NCBI Taxonomy" id="2080288"/>
    <lineage>
        <taxon>Bacteria</taxon>
        <taxon>Pseudomonadati</taxon>
        <taxon>Bacteroidota</taxon>
        <taxon>Cytophagia</taxon>
        <taxon>Cytophagales</taxon>
        <taxon>Hymenobacteraceae</taxon>
        <taxon>Pontibacter</taxon>
    </lineage>
</organism>
<dbReference type="EMBL" id="QMDV01000004">
    <property type="protein sequence ID" value="RAU81858.1"/>
    <property type="molecule type" value="Genomic_DNA"/>
</dbReference>
<evidence type="ECO:0000313" key="2">
    <source>
        <dbReference type="EMBL" id="RAU81858.1"/>
    </source>
</evidence>
<name>A0A364RC02_9BACT</name>
<protein>
    <submittedName>
        <fullName evidence="2">Nucleotidyltransferase family protein</fullName>
    </submittedName>
</protein>
<dbReference type="InterPro" id="IPR025877">
    <property type="entry name" value="MobA-like_NTP_Trfase"/>
</dbReference>
<reference evidence="2 3" key="1">
    <citation type="submission" date="2018-06" db="EMBL/GenBank/DDBJ databases">
        <authorList>
            <person name="Liu Z.-W."/>
        </authorList>
    </citation>
    <scope>NUCLEOTIDE SEQUENCE [LARGE SCALE GENOMIC DNA]</scope>
    <source>
        <strain evidence="2 3">2b14</strain>
    </source>
</reference>
<dbReference type="PANTHER" id="PTHR43777">
    <property type="entry name" value="MOLYBDENUM COFACTOR CYTIDYLYLTRANSFERASE"/>
    <property type="match status" value="1"/>
</dbReference>
<dbReference type="AlphaFoldDB" id="A0A364RC02"/>
<sequence length="199" mass="21707">MTGLVILAAGASTRLGKPKQNLYFEGATLLQRAVKTALISVCDPIIVVLSPDASYTLPEDKTKTVTIVRNSEWQEGMASSIRIGLLTLLEASSEITSSIFMVCDQPFVEAALLHNIVQTKTESGKGIVASKYKDTLGTPVLFDKRYFPELLALQGQEGAKRLIAKYKEDVAAVDFPLGYVDIDTSDDYNALIKPENDTF</sequence>
<dbReference type="Gene3D" id="3.90.550.10">
    <property type="entry name" value="Spore Coat Polysaccharide Biosynthesis Protein SpsA, Chain A"/>
    <property type="match status" value="1"/>
</dbReference>
<keyword evidence="3" id="KW-1185">Reference proteome</keyword>
<proteinExistence type="predicted"/>
<dbReference type="RefSeq" id="WP_112306536.1">
    <property type="nucleotide sequence ID" value="NZ_QMDV01000004.1"/>
</dbReference>
<dbReference type="Proteomes" id="UP000251692">
    <property type="component" value="Unassembled WGS sequence"/>
</dbReference>
<dbReference type="PANTHER" id="PTHR43777:SF1">
    <property type="entry name" value="MOLYBDENUM COFACTOR CYTIDYLYLTRANSFERASE"/>
    <property type="match status" value="1"/>
</dbReference>
<gene>
    <name evidence="2" type="ORF">DP923_14295</name>
</gene>
<comment type="caution">
    <text evidence="2">The sequence shown here is derived from an EMBL/GenBank/DDBJ whole genome shotgun (WGS) entry which is preliminary data.</text>
</comment>
<dbReference type="SUPFAM" id="SSF53448">
    <property type="entry name" value="Nucleotide-diphospho-sugar transferases"/>
    <property type="match status" value="1"/>
</dbReference>
<keyword evidence="2" id="KW-0808">Transferase</keyword>
<dbReference type="GO" id="GO:0016779">
    <property type="term" value="F:nucleotidyltransferase activity"/>
    <property type="evidence" value="ECO:0007669"/>
    <property type="project" value="UniProtKB-ARBA"/>
</dbReference>
<evidence type="ECO:0000259" key="1">
    <source>
        <dbReference type="Pfam" id="PF12804"/>
    </source>
</evidence>
<dbReference type="OrthoDB" id="9779263at2"/>
<dbReference type="CDD" id="cd04182">
    <property type="entry name" value="GT_2_like_f"/>
    <property type="match status" value="1"/>
</dbReference>
<evidence type="ECO:0000313" key="3">
    <source>
        <dbReference type="Proteomes" id="UP000251692"/>
    </source>
</evidence>
<accession>A0A364RC02</accession>